<reference evidence="3 4" key="1">
    <citation type="submission" date="2015-11" db="EMBL/GenBank/DDBJ databases">
        <title>A Two-component Flavoprotein Monooxygenase System MeaXY Responsible for para-Hydroxylation of 2-Methyl-6-ethylaniline and 2,6-Diethylaniline in Sphingobium baderi DE-13.</title>
        <authorList>
            <person name="Cheng M."/>
            <person name="Meng Q."/>
            <person name="Yang Y."/>
            <person name="Chu C."/>
            <person name="Yan X."/>
            <person name="He J."/>
            <person name="Li S."/>
        </authorList>
    </citation>
    <scope>NUCLEOTIDE SEQUENCE [LARGE SCALE GENOMIC DNA]</scope>
    <source>
        <strain evidence="3 4">DE-13</strain>
    </source>
</reference>
<evidence type="ECO:0000256" key="2">
    <source>
        <dbReference type="RuleBase" id="RU000461"/>
    </source>
</evidence>
<evidence type="ECO:0000313" key="3">
    <source>
        <dbReference type="EMBL" id="ALR21670.1"/>
    </source>
</evidence>
<dbReference type="InterPro" id="IPR001128">
    <property type="entry name" value="Cyt_P450"/>
</dbReference>
<dbReference type="STRING" id="1332080.ATN00_16575"/>
<dbReference type="OrthoDB" id="5522954at2"/>
<dbReference type="InterPro" id="IPR017972">
    <property type="entry name" value="Cyt_P450_CS"/>
</dbReference>
<dbReference type="GO" id="GO:0016705">
    <property type="term" value="F:oxidoreductase activity, acting on paired donors, with incorporation or reduction of molecular oxygen"/>
    <property type="evidence" value="ECO:0007669"/>
    <property type="project" value="InterPro"/>
</dbReference>
<dbReference type="PANTHER" id="PTHR46696:SF6">
    <property type="entry name" value="P450, PUTATIVE (EUROFUNG)-RELATED"/>
    <property type="match status" value="1"/>
</dbReference>
<proteinExistence type="inferred from homology"/>
<keyword evidence="2" id="KW-0408">Iron</keyword>
<sequence length="424" mass="46943">MTTGHIDAATLDEDFAAVSEMFGTDIRDPHSLYREYRQAQPVMEGDILARFNVPSQADYSNLGRQVFTLFKYQDVLAVLRDSKTFTSTLLNEGLGQFLGGFLLTGMEDGRHKEIRSLLAPAFSPRAIQEWKLMLGPVAQEAVTALRPVGRAELVADLLLPLPVRMIYEIMGFPRDTEQMQAFAARAMKILVGPQRDPEKMRLSMEVAFQAARELYDETLDIVRARRAAGSEGSDLIGYLLRANDKGRTLDDGEITELIRQFLPAAAETTTRSFGSMLVALLERPALLQRVRDDRNLVPKVVSEGMRWETASQFLARQAAVDVEIRGVKIPAGAALSLASGSANRDEEIFENPDEFDIDRPQRVNIGFGAGAHLCLGMQIARTEMEAMLNALLDLPDLRLDPDAPPPAIVGAQLRGPRAIHVVWN</sequence>
<accession>A0A0S3F1Z4</accession>
<gene>
    <name evidence="3" type="ORF">ATN00_16575</name>
</gene>
<dbReference type="Proteomes" id="UP000056968">
    <property type="component" value="Chromosome"/>
</dbReference>
<comment type="similarity">
    <text evidence="1 2">Belongs to the cytochrome P450 family.</text>
</comment>
<dbReference type="AlphaFoldDB" id="A0A0S3F1Z4"/>
<dbReference type="GO" id="GO:0020037">
    <property type="term" value="F:heme binding"/>
    <property type="evidence" value="ECO:0007669"/>
    <property type="project" value="InterPro"/>
</dbReference>
<evidence type="ECO:0000256" key="1">
    <source>
        <dbReference type="ARBA" id="ARBA00010617"/>
    </source>
</evidence>
<keyword evidence="2" id="KW-0503">Monooxygenase</keyword>
<keyword evidence="2" id="KW-0479">Metal-binding</keyword>
<dbReference type="PROSITE" id="PS00086">
    <property type="entry name" value="CYTOCHROME_P450"/>
    <property type="match status" value="1"/>
</dbReference>
<dbReference type="RefSeq" id="WP_062066559.1">
    <property type="nucleotide sequence ID" value="NZ_CP013264.1"/>
</dbReference>
<dbReference type="PRINTS" id="PR00359">
    <property type="entry name" value="BP450"/>
</dbReference>
<dbReference type="InterPro" id="IPR002397">
    <property type="entry name" value="Cyt_P450_B"/>
</dbReference>
<dbReference type="Gene3D" id="1.10.630.10">
    <property type="entry name" value="Cytochrome P450"/>
    <property type="match status" value="1"/>
</dbReference>
<dbReference type="InterPro" id="IPR036396">
    <property type="entry name" value="Cyt_P450_sf"/>
</dbReference>
<dbReference type="GO" id="GO:0004497">
    <property type="term" value="F:monooxygenase activity"/>
    <property type="evidence" value="ECO:0007669"/>
    <property type="project" value="UniProtKB-KW"/>
</dbReference>
<keyword evidence="2" id="KW-0560">Oxidoreductase</keyword>
<dbReference type="KEGG" id="sbd:ATN00_16575"/>
<name>A0A0S3F1Z4_9SPHN</name>
<dbReference type="GO" id="GO:0005506">
    <property type="term" value="F:iron ion binding"/>
    <property type="evidence" value="ECO:0007669"/>
    <property type="project" value="InterPro"/>
</dbReference>
<protein>
    <recommendedName>
        <fullName evidence="5">Cytochrome</fullName>
    </recommendedName>
</protein>
<evidence type="ECO:0008006" key="5">
    <source>
        <dbReference type="Google" id="ProtNLM"/>
    </source>
</evidence>
<keyword evidence="2" id="KW-0349">Heme</keyword>
<dbReference type="SUPFAM" id="SSF48264">
    <property type="entry name" value="Cytochrome P450"/>
    <property type="match status" value="1"/>
</dbReference>
<evidence type="ECO:0000313" key="4">
    <source>
        <dbReference type="Proteomes" id="UP000056968"/>
    </source>
</evidence>
<dbReference type="EMBL" id="CP013264">
    <property type="protein sequence ID" value="ALR21670.1"/>
    <property type="molecule type" value="Genomic_DNA"/>
</dbReference>
<dbReference type="Pfam" id="PF00067">
    <property type="entry name" value="p450"/>
    <property type="match status" value="1"/>
</dbReference>
<organism evidence="3 4">
    <name type="scientific">Sphingobium baderi</name>
    <dbReference type="NCBI Taxonomy" id="1332080"/>
    <lineage>
        <taxon>Bacteria</taxon>
        <taxon>Pseudomonadati</taxon>
        <taxon>Pseudomonadota</taxon>
        <taxon>Alphaproteobacteria</taxon>
        <taxon>Sphingomonadales</taxon>
        <taxon>Sphingomonadaceae</taxon>
        <taxon>Sphingobium</taxon>
    </lineage>
</organism>
<keyword evidence="4" id="KW-1185">Reference proteome</keyword>
<dbReference type="PANTHER" id="PTHR46696">
    <property type="entry name" value="P450, PUTATIVE (EUROFUNG)-RELATED"/>
    <property type="match status" value="1"/>
</dbReference>